<evidence type="ECO:0000256" key="10">
    <source>
        <dbReference type="ARBA" id="ARBA00070616"/>
    </source>
</evidence>
<dbReference type="InterPro" id="IPR036097">
    <property type="entry name" value="HisK_dim/P_sf"/>
</dbReference>
<dbReference type="EC" id="2.7.13.3" evidence="2"/>
<dbReference type="InterPro" id="IPR003661">
    <property type="entry name" value="HisK_dim/P_dom"/>
</dbReference>
<dbReference type="SUPFAM" id="SSF47384">
    <property type="entry name" value="Homodimeric domain of signal transducing histidine kinase"/>
    <property type="match status" value="1"/>
</dbReference>
<keyword evidence="7" id="KW-0067">ATP-binding</keyword>
<keyword evidence="4" id="KW-0808">Transferase</keyword>
<evidence type="ECO:0000256" key="1">
    <source>
        <dbReference type="ARBA" id="ARBA00000085"/>
    </source>
</evidence>
<dbReference type="PANTHER" id="PTHR43065:SF10">
    <property type="entry name" value="PEROXIDE STRESS-ACTIVATED HISTIDINE KINASE MAK3"/>
    <property type="match status" value="1"/>
</dbReference>
<dbReference type="Gene3D" id="1.10.287.130">
    <property type="match status" value="1"/>
</dbReference>
<dbReference type="Pfam" id="PF08448">
    <property type="entry name" value="PAS_4"/>
    <property type="match status" value="1"/>
</dbReference>
<dbReference type="GO" id="GO:0005524">
    <property type="term" value="F:ATP binding"/>
    <property type="evidence" value="ECO:0007669"/>
    <property type="project" value="UniProtKB-KW"/>
</dbReference>
<dbReference type="EMBL" id="SACO01000007">
    <property type="protein sequence ID" value="RVU04582.1"/>
    <property type="molecule type" value="Genomic_DNA"/>
</dbReference>
<comment type="function">
    <text evidence="9">Putative oxygen sensor; modulates the activity of FixJ, a transcriptional activator of nitrogen fixation fixK gene. FixL probably acts as a kinase that phosphorylates FixJ.</text>
</comment>
<evidence type="ECO:0000313" key="14">
    <source>
        <dbReference type="Proteomes" id="UP000282837"/>
    </source>
</evidence>
<dbReference type="InterPro" id="IPR035965">
    <property type="entry name" value="PAS-like_dom_sf"/>
</dbReference>
<dbReference type="Pfam" id="PF00989">
    <property type="entry name" value="PAS"/>
    <property type="match status" value="1"/>
</dbReference>
<keyword evidence="6" id="KW-0418">Kinase</keyword>
<evidence type="ECO:0000256" key="9">
    <source>
        <dbReference type="ARBA" id="ARBA00059827"/>
    </source>
</evidence>
<dbReference type="InterPro" id="IPR013767">
    <property type="entry name" value="PAS_fold"/>
</dbReference>
<evidence type="ECO:0000256" key="5">
    <source>
        <dbReference type="ARBA" id="ARBA00022741"/>
    </source>
</evidence>
<dbReference type="Gene3D" id="3.30.450.20">
    <property type="entry name" value="PAS domain"/>
    <property type="match status" value="2"/>
</dbReference>
<keyword evidence="14" id="KW-1185">Reference proteome</keyword>
<accession>A0A437N3T9</accession>
<evidence type="ECO:0000256" key="6">
    <source>
        <dbReference type="ARBA" id="ARBA00022777"/>
    </source>
</evidence>
<sequence>MEEIAGDRMEHGALAQLAFAQSSKHVQLLLDPVGTVLAINEEIWRAEQWTPSDCIGHSHALFYSADEVAQGLPAADLETAALIGAHERELWRLRRSGTEYLARTTITALREDGHLRGFHVIARDITDEAAVRTANDTREQHLQSILDTVPDAMIVIDELGQILSFSAAAQRLFGYDEDEVVGRNVHCLMPSPDRERHDDYIRHYRNGGDRRIIGIGRTVTARRRDGTDFPIQLSVGEAGHDGDRVFTGFIRDLSQQERDDLKMRELQAELVHVSRLSAMGTMASTLAHELNQPLTAVANYLEETRDIIAEPGELPLEIVKEALSEAAKEVFRAGFIVRRLREFVARGEVNKSVENVPQIIDDAAHLALVGARERGIRTLLDLDPKAKHVLADKVQVQQVLVNLMSVRRQHLWPRKGVADNGGIGSRRSDVRNADETQSLQPKIGCQAREEACRGRGERYSPRHTPAFLG</sequence>
<dbReference type="SMART" id="SM00388">
    <property type="entry name" value="HisKA"/>
    <property type="match status" value="1"/>
</dbReference>
<evidence type="ECO:0000259" key="12">
    <source>
        <dbReference type="PROSITE" id="PS50112"/>
    </source>
</evidence>
<evidence type="ECO:0000256" key="8">
    <source>
        <dbReference type="ARBA" id="ARBA00023012"/>
    </source>
</evidence>
<dbReference type="NCBIfam" id="TIGR00229">
    <property type="entry name" value="sensory_box"/>
    <property type="match status" value="1"/>
</dbReference>
<dbReference type="SUPFAM" id="SSF55785">
    <property type="entry name" value="PYP-like sensor domain (PAS domain)"/>
    <property type="match status" value="2"/>
</dbReference>
<name>A0A437N3T9_9SPHN</name>
<comment type="catalytic activity">
    <reaction evidence="1">
        <text>ATP + protein L-histidine = ADP + protein N-phospho-L-histidine.</text>
        <dbReference type="EC" id="2.7.13.3"/>
    </reaction>
</comment>
<keyword evidence="8" id="KW-0902">Two-component regulatory system</keyword>
<evidence type="ECO:0000256" key="3">
    <source>
        <dbReference type="ARBA" id="ARBA00022553"/>
    </source>
</evidence>
<dbReference type="OrthoDB" id="9789238at2"/>
<proteinExistence type="predicted"/>
<dbReference type="GO" id="GO:0000155">
    <property type="term" value="F:phosphorelay sensor kinase activity"/>
    <property type="evidence" value="ECO:0007669"/>
    <property type="project" value="InterPro"/>
</dbReference>
<dbReference type="Gene3D" id="6.10.250.2580">
    <property type="match status" value="1"/>
</dbReference>
<dbReference type="CDD" id="cd00082">
    <property type="entry name" value="HisKA"/>
    <property type="match status" value="1"/>
</dbReference>
<feature type="region of interest" description="Disordered" evidence="11">
    <location>
        <begin position="417"/>
        <end position="438"/>
    </location>
</feature>
<dbReference type="AlphaFoldDB" id="A0A437N3T9"/>
<feature type="domain" description="PAS" evidence="12">
    <location>
        <begin position="138"/>
        <end position="208"/>
    </location>
</feature>
<keyword evidence="3" id="KW-0597">Phosphoprotein</keyword>
<keyword evidence="5" id="KW-0547">Nucleotide-binding</keyword>
<dbReference type="InterPro" id="IPR000014">
    <property type="entry name" value="PAS"/>
</dbReference>
<comment type="caution">
    <text evidence="13">The sequence shown here is derived from an EMBL/GenBank/DDBJ whole genome shotgun (WGS) entry which is preliminary data.</text>
</comment>
<dbReference type="SMART" id="SM00091">
    <property type="entry name" value="PAS"/>
    <property type="match status" value="1"/>
</dbReference>
<evidence type="ECO:0000256" key="4">
    <source>
        <dbReference type="ARBA" id="ARBA00022679"/>
    </source>
</evidence>
<dbReference type="PANTHER" id="PTHR43065">
    <property type="entry name" value="SENSOR HISTIDINE KINASE"/>
    <property type="match status" value="1"/>
</dbReference>
<dbReference type="Pfam" id="PF00512">
    <property type="entry name" value="HisKA"/>
    <property type="match status" value="1"/>
</dbReference>
<evidence type="ECO:0000256" key="2">
    <source>
        <dbReference type="ARBA" id="ARBA00012438"/>
    </source>
</evidence>
<dbReference type="GO" id="GO:0006355">
    <property type="term" value="P:regulation of DNA-templated transcription"/>
    <property type="evidence" value="ECO:0007669"/>
    <property type="project" value="InterPro"/>
</dbReference>
<dbReference type="PROSITE" id="PS50112">
    <property type="entry name" value="PAS"/>
    <property type="match status" value="1"/>
</dbReference>
<dbReference type="InterPro" id="IPR013656">
    <property type="entry name" value="PAS_4"/>
</dbReference>
<protein>
    <recommendedName>
        <fullName evidence="10">Sensor protein FixL</fullName>
        <ecNumber evidence="2">2.7.13.3</ecNumber>
    </recommendedName>
</protein>
<dbReference type="FunFam" id="3.30.450.20:FF:000060">
    <property type="entry name" value="Sensor protein FixL"/>
    <property type="match status" value="1"/>
</dbReference>
<organism evidence="13 14">
    <name type="scientific">Novosphingobium umbonatum</name>
    <dbReference type="NCBI Taxonomy" id="1908524"/>
    <lineage>
        <taxon>Bacteria</taxon>
        <taxon>Pseudomonadati</taxon>
        <taxon>Pseudomonadota</taxon>
        <taxon>Alphaproteobacteria</taxon>
        <taxon>Sphingomonadales</taxon>
        <taxon>Sphingomonadaceae</taxon>
        <taxon>Novosphingobium</taxon>
    </lineage>
</organism>
<evidence type="ECO:0000256" key="11">
    <source>
        <dbReference type="SAM" id="MobiDB-lite"/>
    </source>
</evidence>
<evidence type="ECO:0000256" key="7">
    <source>
        <dbReference type="ARBA" id="ARBA00022840"/>
    </source>
</evidence>
<dbReference type="Proteomes" id="UP000282837">
    <property type="component" value="Unassembled WGS sequence"/>
</dbReference>
<dbReference type="CDD" id="cd00130">
    <property type="entry name" value="PAS"/>
    <property type="match status" value="1"/>
</dbReference>
<reference evidence="13 14" key="1">
    <citation type="submission" date="2019-01" db="EMBL/GenBank/DDBJ databases">
        <authorList>
            <person name="Chen W.-M."/>
        </authorList>
    </citation>
    <scope>NUCLEOTIDE SEQUENCE [LARGE SCALE GENOMIC DNA]</scope>
    <source>
        <strain evidence="13 14">FSY-9</strain>
    </source>
</reference>
<gene>
    <name evidence="13" type="ORF">EOE18_10400</name>
</gene>
<evidence type="ECO:0000313" key="13">
    <source>
        <dbReference type="EMBL" id="RVU04582.1"/>
    </source>
</evidence>